<dbReference type="Proteomes" id="UP000821845">
    <property type="component" value="Chromosome 11"/>
</dbReference>
<name>A0ACB7T4H6_HYAAI</name>
<gene>
    <name evidence="1" type="ORF">HPB50_012516</name>
</gene>
<dbReference type="EMBL" id="CM023491">
    <property type="protein sequence ID" value="KAH6941031.1"/>
    <property type="molecule type" value="Genomic_DNA"/>
</dbReference>
<accession>A0ACB7T4H6</accession>
<comment type="caution">
    <text evidence="1">The sequence shown here is derived from an EMBL/GenBank/DDBJ whole genome shotgun (WGS) entry which is preliminary data.</text>
</comment>
<protein>
    <submittedName>
        <fullName evidence="1">Uncharacterized protein</fullName>
    </submittedName>
</protein>
<proteinExistence type="predicted"/>
<evidence type="ECO:0000313" key="2">
    <source>
        <dbReference type="Proteomes" id="UP000821845"/>
    </source>
</evidence>
<organism evidence="1 2">
    <name type="scientific">Hyalomma asiaticum</name>
    <name type="common">Tick</name>
    <dbReference type="NCBI Taxonomy" id="266040"/>
    <lineage>
        <taxon>Eukaryota</taxon>
        <taxon>Metazoa</taxon>
        <taxon>Ecdysozoa</taxon>
        <taxon>Arthropoda</taxon>
        <taxon>Chelicerata</taxon>
        <taxon>Arachnida</taxon>
        <taxon>Acari</taxon>
        <taxon>Parasitiformes</taxon>
        <taxon>Ixodida</taxon>
        <taxon>Ixodoidea</taxon>
        <taxon>Ixodidae</taxon>
        <taxon>Hyalomminae</taxon>
        <taxon>Hyalomma</taxon>
    </lineage>
</organism>
<sequence length="798" mass="84630">MPPKRNVHELSPSGSSSPPETAPASAEGSVFSQDGDDLLGGVREDAGSLAPSAVVELSDRGGAGQDKEDDAGSSASEATAVAAGLPGNLGARIRERVREIENELSRFLSESSNKVPVPARNFVMSRVFELAAFCSDLREDAASERGAALALQGQLVETRREVAVLQRRVHEAESGLPGAVAADLSARRADAPGLVPAAPQGGMSYAAVLAGPGAVASGPRPPGREEPAGEVIPEVRQEQHQHVAFLTPTSQTAAPARDVLRLLKTNIDPASKGIKEVTLRHTRYGLTVFSNTLHGGSTRKPGPVWKPKPLPRLHPEDFVIILKPRVTIALKDVYQHGELGAAFAAYLGTQAAASLSLLPTWEQNLIVAGTRDPHVADKLLRDFQLDSSKGRLPMHGHLKLTGDVCRGVINVANHETSESLQNKIQWRAGQLADIRKLGNSNVAALTFVGKVVPRFVHYNSEVTLVRAYKRTIPACVRCGTVGHRTDICPSPDNDKCGLCGVTVPTTDGVKAPHECIPSCAVCGQAHATNSRDCKGKFRQLKVSGPKAKRPKHPPTRLPNQTPSHPTSGANGGAPRGAHTADPKTPSPPAPSVTSAHGKKTASPPPPPSGKDARHFPAPKTDGAGGPRALVPQHGKQVSSWAVVASSPLPHSSPSNVSALDAEYKKQIEVLRAQNELLLNKIQNLESKLASAPSPQNSDAMESDAEPSPALVATISAIEERLTSKMKSMIETAMDQILTKVITTVPALVSKHISDNPRLLRRLGPVKDSVLSLAGPFIPHIRRLACCCREFIVDFFLSE</sequence>
<evidence type="ECO:0000313" key="1">
    <source>
        <dbReference type="EMBL" id="KAH6941031.1"/>
    </source>
</evidence>
<keyword evidence="2" id="KW-1185">Reference proteome</keyword>
<reference evidence="1" key="1">
    <citation type="submission" date="2020-05" db="EMBL/GenBank/DDBJ databases">
        <title>Large-scale comparative analyses of tick genomes elucidate their genetic diversity and vector capacities.</title>
        <authorList>
            <person name="Jia N."/>
            <person name="Wang J."/>
            <person name="Shi W."/>
            <person name="Du L."/>
            <person name="Sun Y."/>
            <person name="Zhan W."/>
            <person name="Jiang J."/>
            <person name="Wang Q."/>
            <person name="Zhang B."/>
            <person name="Ji P."/>
            <person name="Sakyi L.B."/>
            <person name="Cui X."/>
            <person name="Yuan T."/>
            <person name="Jiang B."/>
            <person name="Yang W."/>
            <person name="Lam T.T.-Y."/>
            <person name="Chang Q."/>
            <person name="Ding S."/>
            <person name="Wang X."/>
            <person name="Zhu J."/>
            <person name="Ruan X."/>
            <person name="Zhao L."/>
            <person name="Wei J."/>
            <person name="Que T."/>
            <person name="Du C."/>
            <person name="Cheng J."/>
            <person name="Dai P."/>
            <person name="Han X."/>
            <person name="Huang E."/>
            <person name="Gao Y."/>
            <person name="Liu J."/>
            <person name="Shao H."/>
            <person name="Ye R."/>
            <person name="Li L."/>
            <person name="Wei W."/>
            <person name="Wang X."/>
            <person name="Wang C."/>
            <person name="Yang T."/>
            <person name="Huo Q."/>
            <person name="Li W."/>
            <person name="Guo W."/>
            <person name="Chen H."/>
            <person name="Zhou L."/>
            <person name="Ni X."/>
            <person name="Tian J."/>
            <person name="Zhou Y."/>
            <person name="Sheng Y."/>
            <person name="Liu T."/>
            <person name="Pan Y."/>
            <person name="Xia L."/>
            <person name="Li J."/>
            <person name="Zhao F."/>
            <person name="Cao W."/>
        </authorList>
    </citation>
    <scope>NUCLEOTIDE SEQUENCE</scope>
    <source>
        <strain evidence="1">Hyas-2018</strain>
    </source>
</reference>